<dbReference type="SUPFAM" id="SSF53056">
    <property type="entry name" value="beta-carbonic anhydrase, cab"/>
    <property type="match status" value="1"/>
</dbReference>
<evidence type="ECO:0000313" key="9">
    <source>
        <dbReference type="EMBL" id="RJF87952.1"/>
    </source>
</evidence>
<proteinExistence type="inferred from homology"/>
<dbReference type="SMART" id="SM00947">
    <property type="entry name" value="Pro_CA"/>
    <property type="match status" value="1"/>
</dbReference>
<dbReference type="PANTHER" id="PTHR11002:SF76">
    <property type="entry name" value="CARBONIC ANHYDRASE"/>
    <property type="match status" value="1"/>
</dbReference>
<feature type="binding site" evidence="7">
    <location>
        <position position="101"/>
    </location>
    <ligand>
        <name>Zn(2+)</name>
        <dbReference type="ChEBI" id="CHEBI:29105"/>
    </ligand>
</feature>
<dbReference type="EC" id="4.2.1.1" evidence="2 8"/>
<dbReference type="GO" id="GO:0008270">
    <property type="term" value="F:zinc ion binding"/>
    <property type="evidence" value="ECO:0007669"/>
    <property type="project" value="UniProtKB-UniRule"/>
</dbReference>
<dbReference type="PANTHER" id="PTHR11002">
    <property type="entry name" value="CARBONIC ANHYDRASE"/>
    <property type="match status" value="1"/>
</dbReference>
<comment type="caution">
    <text evidence="9">The sequence shown here is derived from an EMBL/GenBank/DDBJ whole genome shotgun (WGS) entry which is preliminary data.</text>
</comment>
<evidence type="ECO:0000256" key="1">
    <source>
        <dbReference type="ARBA" id="ARBA00006217"/>
    </source>
</evidence>
<dbReference type="Proteomes" id="UP000284605">
    <property type="component" value="Unassembled WGS sequence"/>
</dbReference>
<dbReference type="InterPro" id="IPR015892">
    <property type="entry name" value="Carbonic_anhydrase_CS"/>
</dbReference>
<evidence type="ECO:0000256" key="2">
    <source>
        <dbReference type="ARBA" id="ARBA00012925"/>
    </source>
</evidence>
<dbReference type="Gene3D" id="3.40.1050.10">
    <property type="entry name" value="Carbonic anhydrase"/>
    <property type="match status" value="1"/>
</dbReference>
<evidence type="ECO:0000256" key="6">
    <source>
        <dbReference type="ARBA" id="ARBA00048348"/>
    </source>
</evidence>
<evidence type="ECO:0000256" key="7">
    <source>
        <dbReference type="PIRSR" id="PIRSR601765-1"/>
    </source>
</evidence>
<accession>A0A418WD51</accession>
<keyword evidence="4 7" id="KW-0862">Zinc</keyword>
<comment type="catalytic activity">
    <reaction evidence="6 8">
        <text>hydrogencarbonate + H(+) = CO2 + H2O</text>
        <dbReference type="Rhea" id="RHEA:10748"/>
        <dbReference type="ChEBI" id="CHEBI:15377"/>
        <dbReference type="ChEBI" id="CHEBI:15378"/>
        <dbReference type="ChEBI" id="CHEBI:16526"/>
        <dbReference type="ChEBI" id="CHEBI:17544"/>
        <dbReference type="EC" id="4.2.1.1"/>
    </reaction>
</comment>
<feature type="binding site" evidence="7">
    <location>
        <position position="104"/>
    </location>
    <ligand>
        <name>Zn(2+)</name>
        <dbReference type="ChEBI" id="CHEBI:29105"/>
    </ligand>
</feature>
<dbReference type="EMBL" id="QYUK01000011">
    <property type="protein sequence ID" value="RJF87952.1"/>
    <property type="molecule type" value="Genomic_DNA"/>
</dbReference>
<dbReference type="AlphaFoldDB" id="A0A418WD51"/>
<protein>
    <recommendedName>
        <fullName evidence="2 8">Carbonic anhydrase</fullName>
        <ecNumber evidence="2 8">4.2.1.1</ecNumber>
    </recommendedName>
    <alternativeName>
        <fullName evidence="8">Carbonate dehydratase</fullName>
    </alternativeName>
</protein>
<keyword evidence="5 8" id="KW-0456">Lyase</keyword>
<dbReference type="PROSITE" id="PS00704">
    <property type="entry name" value="PROK_CO2_ANHYDRASE_1"/>
    <property type="match status" value="1"/>
</dbReference>
<organism evidence="9 10">
    <name type="scientific">Oleomonas cavernae</name>
    <dbReference type="NCBI Taxonomy" id="2320859"/>
    <lineage>
        <taxon>Bacteria</taxon>
        <taxon>Pseudomonadati</taxon>
        <taxon>Pseudomonadota</taxon>
        <taxon>Alphaproteobacteria</taxon>
        <taxon>Acetobacterales</taxon>
        <taxon>Acetobacteraceae</taxon>
        <taxon>Oleomonas</taxon>
    </lineage>
</organism>
<dbReference type="InterPro" id="IPR036874">
    <property type="entry name" value="Carbonic_anhydrase_sf"/>
</dbReference>
<comment type="cofactor">
    <cofactor evidence="7">
        <name>Zn(2+)</name>
        <dbReference type="ChEBI" id="CHEBI:29105"/>
    </cofactor>
    <text evidence="7">Binds 1 zinc ion per subunit.</text>
</comment>
<dbReference type="GO" id="GO:0015976">
    <property type="term" value="P:carbon utilization"/>
    <property type="evidence" value="ECO:0007669"/>
    <property type="project" value="InterPro"/>
</dbReference>
<dbReference type="PROSITE" id="PS00705">
    <property type="entry name" value="PROK_CO2_ANHYDRASE_2"/>
    <property type="match status" value="1"/>
</dbReference>
<evidence type="ECO:0000256" key="8">
    <source>
        <dbReference type="RuleBase" id="RU003956"/>
    </source>
</evidence>
<evidence type="ECO:0000313" key="10">
    <source>
        <dbReference type="Proteomes" id="UP000284605"/>
    </source>
</evidence>
<dbReference type="InterPro" id="IPR001765">
    <property type="entry name" value="Carbonic_anhydrase"/>
</dbReference>
<evidence type="ECO:0000256" key="4">
    <source>
        <dbReference type="ARBA" id="ARBA00022833"/>
    </source>
</evidence>
<comment type="similarity">
    <text evidence="1 8">Belongs to the beta-class carbonic anhydrase family.</text>
</comment>
<feature type="binding site" evidence="7">
    <location>
        <position position="42"/>
    </location>
    <ligand>
        <name>Zn(2+)</name>
        <dbReference type="ChEBI" id="CHEBI:29105"/>
    </ligand>
</feature>
<evidence type="ECO:0000256" key="3">
    <source>
        <dbReference type="ARBA" id="ARBA00022723"/>
    </source>
</evidence>
<comment type="function">
    <text evidence="8">Reversible hydration of carbon dioxide.</text>
</comment>
<name>A0A418WD51_9PROT</name>
<sequence>MRQLIDGYRRFRGNHWPEYRDLYRELSRYGQKPPTLIIACSDSRVDPGSIFDAQPGEIFVVRNVANLVPPYEEGDGLHGTSAAIEFAVKVLNVDMILVLGHGDCGGVSAALKGDPLGDSEFLAKWIELINPARAKLAHLDPADPAAKEALECESIKLSIERLMTFPFVAAAVAAGGLVLEGARFRVFDGRLEWLDKTTGEFSRVE</sequence>
<evidence type="ECO:0000256" key="5">
    <source>
        <dbReference type="ARBA" id="ARBA00023239"/>
    </source>
</evidence>
<dbReference type="RefSeq" id="WP_119778587.1">
    <property type="nucleotide sequence ID" value="NZ_QYUK01000011.1"/>
</dbReference>
<dbReference type="OrthoDB" id="9797527at2"/>
<gene>
    <name evidence="9" type="ORF">D3874_13750</name>
</gene>
<keyword evidence="3 7" id="KW-0479">Metal-binding</keyword>
<keyword evidence="10" id="KW-1185">Reference proteome</keyword>
<feature type="binding site" evidence="7">
    <location>
        <position position="40"/>
    </location>
    <ligand>
        <name>Zn(2+)</name>
        <dbReference type="ChEBI" id="CHEBI:29105"/>
    </ligand>
</feature>
<dbReference type="Pfam" id="PF00484">
    <property type="entry name" value="Pro_CA"/>
    <property type="match status" value="1"/>
</dbReference>
<dbReference type="GO" id="GO:0004089">
    <property type="term" value="F:carbonate dehydratase activity"/>
    <property type="evidence" value="ECO:0007669"/>
    <property type="project" value="UniProtKB-UniRule"/>
</dbReference>
<reference evidence="9 10" key="1">
    <citation type="submission" date="2018-09" db="EMBL/GenBank/DDBJ databases">
        <authorList>
            <person name="Zhu H."/>
        </authorList>
    </citation>
    <scope>NUCLEOTIDE SEQUENCE [LARGE SCALE GENOMIC DNA]</scope>
    <source>
        <strain evidence="9 10">K1W22B-8</strain>
    </source>
</reference>